<organism evidence="1 2">
    <name type="scientific">Bradyrhizobium daqingense</name>
    <dbReference type="NCBI Taxonomy" id="993502"/>
    <lineage>
        <taxon>Bacteria</taxon>
        <taxon>Pseudomonadati</taxon>
        <taxon>Pseudomonadota</taxon>
        <taxon>Alphaproteobacteria</taxon>
        <taxon>Hyphomicrobiales</taxon>
        <taxon>Nitrobacteraceae</taxon>
        <taxon>Bradyrhizobium</taxon>
    </lineage>
</organism>
<dbReference type="EMBL" id="VLKL01000004">
    <property type="protein sequence ID" value="TWI07895.1"/>
    <property type="molecule type" value="Genomic_DNA"/>
</dbReference>
<protein>
    <submittedName>
        <fullName evidence="1">Uncharacterized protein</fullName>
    </submittedName>
</protein>
<dbReference type="Proteomes" id="UP000317176">
    <property type="component" value="Unassembled WGS sequence"/>
</dbReference>
<gene>
    <name evidence="1" type="ORF">IQ17_02252</name>
</gene>
<name>A0A562LJW2_9BRAD</name>
<dbReference type="AlphaFoldDB" id="A0A562LJW2"/>
<accession>A0A562LJW2</accession>
<comment type="caution">
    <text evidence="1">The sequence shown here is derived from an EMBL/GenBank/DDBJ whole genome shotgun (WGS) entry which is preliminary data.</text>
</comment>
<keyword evidence="2" id="KW-1185">Reference proteome</keyword>
<sequence length="181" mass="20534">MLERAFFNASVERVPESVYFEGRNLREPLFELALTYSEECFEVGKYSLRLNECPGVAAPPIGDDVELQREQQVPTPRDVRIVLSLKYEDRIDSMIMMLMLVSDISKEEIPLVSNPLVEIVPFLACECARGVRQITIAKFRPSHSQLAVSFKNEVNPDVCRIGQSHSAIVQRYLDDSITVRG</sequence>
<proteinExistence type="predicted"/>
<evidence type="ECO:0000313" key="2">
    <source>
        <dbReference type="Proteomes" id="UP000317176"/>
    </source>
</evidence>
<reference evidence="1 2" key="1">
    <citation type="journal article" date="2015" name="Stand. Genomic Sci.">
        <title>Genomic Encyclopedia of Bacterial and Archaeal Type Strains, Phase III: the genomes of soil and plant-associated and newly described type strains.</title>
        <authorList>
            <person name="Whitman W.B."/>
            <person name="Woyke T."/>
            <person name="Klenk H.P."/>
            <person name="Zhou Y."/>
            <person name="Lilburn T.G."/>
            <person name="Beck B.J."/>
            <person name="De Vos P."/>
            <person name="Vandamme P."/>
            <person name="Eisen J.A."/>
            <person name="Garrity G."/>
            <person name="Hugenholtz P."/>
            <person name="Kyrpides N.C."/>
        </authorList>
    </citation>
    <scope>NUCLEOTIDE SEQUENCE [LARGE SCALE GENOMIC DNA]</scope>
    <source>
        <strain evidence="1 2">CGMCC 1.10947</strain>
    </source>
</reference>
<evidence type="ECO:0000313" key="1">
    <source>
        <dbReference type="EMBL" id="TWI07895.1"/>
    </source>
</evidence>